<evidence type="ECO:0000313" key="2">
    <source>
        <dbReference type="Proteomes" id="UP000617426"/>
    </source>
</evidence>
<dbReference type="EMBL" id="JACHMK010000001">
    <property type="protein sequence ID" value="MBB6333630.1"/>
    <property type="molecule type" value="Genomic_DNA"/>
</dbReference>
<proteinExistence type="predicted"/>
<dbReference type="AlphaFoldDB" id="A0A923E316"/>
<reference evidence="1" key="1">
    <citation type="submission" date="2020-08" db="EMBL/GenBank/DDBJ databases">
        <title>Sequencing the genomes of 1000 actinobacteria strains.</title>
        <authorList>
            <person name="Klenk H.-P."/>
        </authorList>
    </citation>
    <scope>NUCLEOTIDE SEQUENCE</scope>
    <source>
        <strain evidence="1">DSM 10695</strain>
    </source>
</reference>
<sequence>MVASSTAILAAQNNEDLKARARALGATLGMTSSEVDSVWDQTVVKPVDETGASSIATVLEYTQESTTRLWLRCRLNLART</sequence>
<protein>
    <submittedName>
        <fullName evidence="1">Uncharacterized protein</fullName>
    </submittedName>
</protein>
<gene>
    <name evidence="1" type="ORF">HD592_000195</name>
</gene>
<evidence type="ECO:0000313" key="1">
    <source>
        <dbReference type="EMBL" id="MBB6333630.1"/>
    </source>
</evidence>
<keyword evidence="2" id="KW-1185">Reference proteome</keyword>
<comment type="caution">
    <text evidence="1">The sequence shown here is derived from an EMBL/GenBank/DDBJ whole genome shotgun (WGS) entry which is preliminary data.</text>
</comment>
<organism evidence="1 2">
    <name type="scientific">Schaalia hyovaginalis</name>
    <dbReference type="NCBI Taxonomy" id="29316"/>
    <lineage>
        <taxon>Bacteria</taxon>
        <taxon>Bacillati</taxon>
        <taxon>Actinomycetota</taxon>
        <taxon>Actinomycetes</taxon>
        <taxon>Actinomycetales</taxon>
        <taxon>Actinomycetaceae</taxon>
        <taxon>Schaalia</taxon>
    </lineage>
</organism>
<name>A0A923E316_9ACTO</name>
<dbReference type="Proteomes" id="UP000617426">
    <property type="component" value="Unassembled WGS sequence"/>
</dbReference>
<accession>A0A923E316</accession>